<dbReference type="PANTHER" id="PTHR46390">
    <property type="entry name" value="MANNOSE-1-PHOSPHATE GUANYLYLTRANSFERASE"/>
    <property type="match status" value="1"/>
</dbReference>
<feature type="domain" description="Mannose-6-phosphate isomerase type II C-terminal" evidence="2">
    <location>
        <begin position="342"/>
        <end position="445"/>
    </location>
</feature>
<proteinExistence type="predicted"/>
<dbReference type="Pfam" id="PF00483">
    <property type="entry name" value="NTP_transferase"/>
    <property type="match status" value="1"/>
</dbReference>
<dbReference type="InterPro" id="IPR029044">
    <property type="entry name" value="Nucleotide-diphossugar_trans"/>
</dbReference>
<organism evidence="3 4">
    <name type="scientific">Bacillus luti</name>
    <dbReference type="NCBI Taxonomy" id="2026191"/>
    <lineage>
        <taxon>Bacteria</taxon>
        <taxon>Bacillati</taxon>
        <taxon>Bacillota</taxon>
        <taxon>Bacilli</taxon>
        <taxon>Bacillales</taxon>
        <taxon>Bacillaceae</taxon>
        <taxon>Bacillus</taxon>
        <taxon>Bacillus cereus group</taxon>
    </lineage>
</organism>
<dbReference type="GO" id="GO:0009298">
    <property type="term" value="P:GDP-mannose biosynthetic process"/>
    <property type="evidence" value="ECO:0007669"/>
    <property type="project" value="TreeGrafter"/>
</dbReference>
<evidence type="ECO:0000259" key="1">
    <source>
        <dbReference type="Pfam" id="PF00483"/>
    </source>
</evidence>
<gene>
    <name evidence="3" type="ORF">F8163_21335</name>
</gene>
<dbReference type="InterPro" id="IPR014710">
    <property type="entry name" value="RmlC-like_jellyroll"/>
</dbReference>
<keyword evidence="3" id="KW-0808">Transferase</keyword>
<evidence type="ECO:0000313" key="4">
    <source>
        <dbReference type="Proteomes" id="UP000470409"/>
    </source>
</evidence>
<dbReference type="CDD" id="cd02213">
    <property type="entry name" value="cupin_PMI_typeII_C"/>
    <property type="match status" value="1"/>
</dbReference>
<accession>A0A7V7S4Y6</accession>
<evidence type="ECO:0000313" key="3">
    <source>
        <dbReference type="EMBL" id="KAB2441315.1"/>
    </source>
</evidence>
<reference evidence="3 4" key="1">
    <citation type="submission" date="2019-10" db="EMBL/GenBank/DDBJ databases">
        <title>Bacillus from the desert of Cuatro Cinegas, Coahuila.</title>
        <authorList>
            <person name="Olmedo-Alvarez G."/>
            <person name="Saldana S."/>
            <person name="Barcelo D."/>
        </authorList>
    </citation>
    <scope>NUCLEOTIDE SEQUENCE [LARGE SCALE GENOMIC DNA]</scope>
    <source>
        <strain evidence="3 4">CH155b_5T</strain>
    </source>
</reference>
<dbReference type="SUPFAM" id="SSF51182">
    <property type="entry name" value="RmlC-like cupins"/>
    <property type="match status" value="1"/>
</dbReference>
<dbReference type="Gene3D" id="2.60.120.10">
    <property type="entry name" value="Jelly Rolls"/>
    <property type="match status" value="1"/>
</dbReference>
<dbReference type="AlphaFoldDB" id="A0A7V7S4Y6"/>
<dbReference type="Gene3D" id="3.90.550.10">
    <property type="entry name" value="Spore Coat Polysaccharide Biosynthesis Protein SpsA, Chain A"/>
    <property type="match status" value="1"/>
</dbReference>
<keyword evidence="3" id="KW-0548">Nucleotidyltransferase</keyword>
<dbReference type="RefSeq" id="WP_151627353.1">
    <property type="nucleotide sequence ID" value="NZ_WBPG01000026.1"/>
</dbReference>
<sequence>MHIILLSGGAGKRLWPLSNNVRSKQFLKLLPSNLIANRKISMIQRIWQQLCTANLTENAIIATNKLQVEIIQNQLGNNIPLVIEPERRDTYPAILLSSVYLKSIKKISHNEIVIVIPVDFYVKDDFFEHIKSVSSYLKDSNEDIALIGIKPTSNANRYGYIIPKHSAVIKKEYQLVDSFIEKPNTKQAKDLIDKGAFWNSGIFAFKLGCILEHIKQKNYPTDFDEMVQFYNKIPKDSFDYEFVEKNHNTIVIPYNGEWKDLGTWKSLTEEVNSQVLGKGQISSNAENVNIINELEFPISVVGVSNIVIAVCSDGILIVNKEESEKIKGGFGQFDSRPMYDERRWGTYRVLDCFTSQNKKEVLTKKVFVESGKNISYQKHFHREEVWTIVCGTGLVVVEKEIWSVKPGDVIKIPVGTLHSIKATTNLEFIEVQMGSKLSEEDIFRLFYEWDEVEKYCMNIEQ</sequence>
<dbReference type="InterPro" id="IPR051161">
    <property type="entry name" value="Mannose-6P_isomerase_type2"/>
</dbReference>
<dbReference type="EMBL" id="WBPG01000026">
    <property type="protein sequence ID" value="KAB2441315.1"/>
    <property type="molecule type" value="Genomic_DNA"/>
</dbReference>
<dbReference type="SUPFAM" id="SSF53448">
    <property type="entry name" value="Nucleotide-diphospho-sugar transferases"/>
    <property type="match status" value="1"/>
</dbReference>
<protein>
    <submittedName>
        <fullName evidence="3">Mannose-1-phosphate guanylyltransferase</fullName>
    </submittedName>
</protein>
<feature type="domain" description="Nucleotidyl transferase" evidence="1">
    <location>
        <begin position="4"/>
        <end position="270"/>
    </location>
</feature>
<dbReference type="PANTHER" id="PTHR46390:SF1">
    <property type="entry name" value="MANNOSE-1-PHOSPHATE GUANYLYLTRANSFERASE"/>
    <property type="match status" value="1"/>
</dbReference>
<evidence type="ECO:0000259" key="2">
    <source>
        <dbReference type="Pfam" id="PF01050"/>
    </source>
</evidence>
<comment type="caution">
    <text evidence="3">The sequence shown here is derived from an EMBL/GenBank/DDBJ whole genome shotgun (WGS) entry which is preliminary data.</text>
</comment>
<dbReference type="InterPro" id="IPR011051">
    <property type="entry name" value="RmlC_Cupin_sf"/>
</dbReference>
<dbReference type="GO" id="GO:0004475">
    <property type="term" value="F:mannose-1-phosphate guanylyltransferase (GTP) activity"/>
    <property type="evidence" value="ECO:0007669"/>
    <property type="project" value="TreeGrafter"/>
</dbReference>
<name>A0A7V7S4Y6_9BACI</name>
<dbReference type="Proteomes" id="UP000470409">
    <property type="component" value="Unassembled WGS sequence"/>
</dbReference>
<dbReference type="GO" id="GO:0005976">
    <property type="term" value="P:polysaccharide metabolic process"/>
    <property type="evidence" value="ECO:0007669"/>
    <property type="project" value="InterPro"/>
</dbReference>
<dbReference type="Pfam" id="PF01050">
    <property type="entry name" value="MannoseP_isomer"/>
    <property type="match status" value="1"/>
</dbReference>
<dbReference type="InterPro" id="IPR001538">
    <property type="entry name" value="Man6P_isomerase-2_C"/>
</dbReference>
<dbReference type="InterPro" id="IPR005835">
    <property type="entry name" value="NTP_transferase_dom"/>
</dbReference>